<dbReference type="GeneID" id="43676162"/>
<evidence type="ECO:0000256" key="1">
    <source>
        <dbReference type="SAM" id="Phobius"/>
    </source>
</evidence>
<evidence type="ECO:0000313" key="3">
    <source>
        <dbReference type="Proteomes" id="UP000325579"/>
    </source>
</evidence>
<keyword evidence="1" id="KW-0472">Membrane</keyword>
<reference evidence="2 3" key="1">
    <citation type="submission" date="2019-04" db="EMBL/GenBank/DDBJ databases">
        <authorList>
            <consortium name="DOE Joint Genome Institute"/>
            <person name="Mondo S."/>
            <person name="Kjaerbolling I."/>
            <person name="Vesth T."/>
            <person name="Frisvad J.C."/>
            <person name="Nybo J.L."/>
            <person name="Theobald S."/>
            <person name="Kildgaard S."/>
            <person name="Isbrandt T."/>
            <person name="Kuo A."/>
            <person name="Sato A."/>
            <person name="Lyhne E.K."/>
            <person name="Kogle M.E."/>
            <person name="Wiebenga A."/>
            <person name="Kun R.S."/>
            <person name="Lubbers R.J."/>
            <person name="Makela M.R."/>
            <person name="Barry K."/>
            <person name="Chovatia M."/>
            <person name="Clum A."/>
            <person name="Daum C."/>
            <person name="Haridas S."/>
            <person name="He G."/>
            <person name="LaButti K."/>
            <person name="Lipzen A."/>
            <person name="Riley R."/>
            <person name="Salamov A."/>
            <person name="Simmons B.A."/>
            <person name="Magnuson J.K."/>
            <person name="Henrissat B."/>
            <person name="Mortensen U.H."/>
            <person name="Larsen T.O."/>
            <person name="Devries R.P."/>
            <person name="Grigoriev I.V."/>
            <person name="Machida M."/>
            <person name="Baker S.E."/>
            <person name="Andersen M.R."/>
            <person name="Cantor M.N."/>
            <person name="Hua S.X."/>
        </authorList>
    </citation>
    <scope>NUCLEOTIDE SEQUENCE [LARGE SCALE GENOMIC DNA]</scope>
    <source>
        <strain evidence="2 3">CBS 119388</strain>
    </source>
</reference>
<sequence length="101" mass="11229">MSATMAQHSRRGLLSALLFCSFKPVPFWFLLFLPLCDCAPLRFVAAVFTIKLVCKNGVGAFAIQSIFSMICCTYLLLKQYSGNLVTYIVGIDTLHGDLPCW</sequence>
<accession>A0A5N7DG45</accession>
<dbReference type="Proteomes" id="UP000325579">
    <property type="component" value="Unassembled WGS sequence"/>
</dbReference>
<protein>
    <submittedName>
        <fullName evidence="2">Uncharacterized protein</fullName>
    </submittedName>
</protein>
<dbReference type="RefSeq" id="XP_031942573.1">
    <property type="nucleotide sequence ID" value="XM_032091471.1"/>
</dbReference>
<keyword evidence="1" id="KW-0812">Transmembrane</keyword>
<dbReference type="AlphaFoldDB" id="A0A5N7DG45"/>
<keyword evidence="3" id="KW-1185">Reference proteome</keyword>
<feature type="transmembrane region" description="Helical" evidence="1">
    <location>
        <begin position="57"/>
        <end position="77"/>
    </location>
</feature>
<name>A0A5N7DG45_9EURO</name>
<proteinExistence type="predicted"/>
<gene>
    <name evidence="2" type="ORF">BDV37DRAFT_94520</name>
</gene>
<evidence type="ECO:0000313" key="2">
    <source>
        <dbReference type="EMBL" id="KAE8405254.1"/>
    </source>
</evidence>
<dbReference type="EMBL" id="ML736761">
    <property type="protein sequence ID" value="KAE8405254.1"/>
    <property type="molecule type" value="Genomic_DNA"/>
</dbReference>
<organism evidence="2 3">
    <name type="scientific">Aspergillus pseudonomiae</name>
    <dbReference type="NCBI Taxonomy" id="1506151"/>
    <lineage>
        <taxon>Eukaryota</taxon>
        <taxon>Fungi</taxon>
        <taxon>Dikarya</taxon>
        <taxon>Ascomycota</taxon>
        <taxon>Pezizomycotina</taxon>
        <taxon>Eurotiomycetes</taxon>
        <taxon>Eurotiomycetidae</taxon>
        <taxon>Eurotiales</taxon>
        <taxon>Aspergillaceae</taxon>
        <taxon>Aspergillus</taxon>
        <taxon>Aspergillus subgen. Circumdati</taxon>
    </lineage>
</organism>
<keyword evidence="1" id="KW-1133">Transmembrane helix</keyword>